<dbReference type="InterPro" id="IPR013096">
    <property type="entry name" value="Cupin_2"/>
</dbReference>
<evidence type="ECO:0000313" key="4">
    <source>
        <dbReference type="Proteomes" id="UP000026739"/>
    </source>
</evidence>
<dbReference type="InterPro" id="IPR014710">
    <property type="entry name" value="RmlC-like_jellyroll"/>
</dbReference>
<reference evidence="3 4" key="1">
    <citation type="submission" date="2013-12" db="EMBL/GenBank/DDBJ databases">
        <authorList>
            <person name="Formusa P.A."/>
            <person name="Habash M."/>
            <person name="Lee H."/>
            <person name="Trevors J.T."/>
        </authorList>
    </citation>
    <scope>NUCLEOTIDE SEQUENCE [LARGE SCALE GENOMIC DNA]</scope>
    <source>
        <strain evidence="3 4">PD30</strain>
    </source>
</reference>
<dbReference type="Pfam" id="PF07883">
    <property type="entry name" value="Cupin_2"/>
    <property type="match status" value="1"/>
</dbReference>
<feature type="chain" id="PRO_5001576314" evidence="1">
    <location>
        <begin position="22"/>
        <end position="137"/>
    </location>
</feature>
<dbReference type="AlphaFoldDB" id="A0A059KX96"/>
<feature type="domain" description="Cupin type-2" evidence="2">
    <location>
        <begin position="49"/>
        <end position="122"/>
    </location>
</feature>
<dbReference type="eggNOG" id="COG1917">
    <property type="taxonomic scope" value="Bacteria"/>
</dbReference>
<evidence type="ECO:0000256" key="1">
    <source>
        <dbReference type="SAM" id="SignalP"/>
    </source>
</evidence>
<dbReference type="InterPro" id="IPR011051">
    <property type="entry name" value="RmlC_Cupin_sf"/>
</dbReference>
<gene>
    <name evidence="3" type="ORF">V466_22720</name>
</gene>
<dbReference type="EMBL" id="AZQQ01000096">
    <property type="protein sequence ID" value="KDD66657.1"/>
    <property type="molecule type" value="Genomic_DNA"/>
</dbReference>
<organism evidence="3 4">
    <name type="scientific">Pseudomonas mandelii PD30</name>
    <dbReference type="NCBI Taxonomy" id="1419583"/>
    <lineage>
        <taxon>Bacteria</taxon>
        <taxon>Pseudomonadati</taxon>
        <taxon>Pseudomonadota</taxon>
        <taxon>Gammaproteobacteria</taxon>
        <taxon>Pseudomonadales</taxon>
        <taxon>Pseudomonadaceae</taxon>
        <taxon>Pseudomonas</taxon>
    </lineage>
</organism>
<dbReference type="PANTHER" id="PTHR38599:SF1">
    <property type="entry name" value="CUPIN DOMAIN PROTEIN (AFU_ORTHOLOGUE AFUA_3G13620)"/>
    <property type="match status" value="1"/>
</dbReference>
<name>A0A059KX96_9PSED</name>
<feature type="signal peptide" evidence="1">
    <location>
        <begin position="1"/>
        <end position="21"/>
    </location>
</feature>
<protein>
    <submittedName>
        <fullName evidence="3">Cupin</fullName>
    </submittedName>
</protein>
<dbReference type="Proteomes" id="UP000026739">
    <property type="component" value="Unassembled WGS sequence"/>
</dbReference>
<sequence>MVTRFVLAALFAALSISAVSAAEPPAGKVTVVFDRPIPNIPGKSMKGVVVEYGPGAASPSHTHPKTAFIYATVLEGSFRIKVKGQPEKIYHVGENFVEEPGSVHEVSANASDTQSARLLAVFVLDSDEKTLVTPIKK</sequence>
<accession>A0A059KX96</accession>
<evidence type="ECO:0000313" key="3">
    <source>
        <dbReference type="EMBL" id="KDD66657.1"/>
    </source>
</evidence>
<dbReference type="Gene3D" id="2.60.120.10">
    <property type="entry name" value="Jelly Rolls"/>
    <property type="match status" value="1"/>
</dbReference>
<proteinExistence type="predicted"/>
<dbReference type="CDD" id="cd02234">
    <property type="entry name" value="cupin_BLR7677-like"/>
    <property type="match status" value="1"/>
</dbReference>
<dbReference type="SUPFAM" id="SSF51182">
    <property type="entry name" value="RmlC-like cupins"/>
    <property type="match status" value="1"/>
</dbReference>
<keyword evidence="1" id="KW-0732">Signal</keyword>
<comment type="caution">
    <text evidence="3">The sequence shown here is derived from an EMBL/GenBank/DDBJ whole genome shotgun (WGS) entry which is preliminary data.</text>
</comment>
<dbReference type="RefSeq" id="WP_033060052.1">
    <property type="nucleotide sequence ID" value="NZ_AZQQ01000096.1"/>
</dbReference>
<evidence type="ECO:0000259" key="2">
    <source>
        <dbReference type="Pfam" id="PF07883"/>
    </source>
</evidence>
<dbReference type="PANTHER" id="PTHR38599">
    <property type="entry name" value="CUPIN DOMAIN PROTEIN (AFU_ORTHOLOGUE AFUA_3G13620)"/>
    <property type="match status" value="1"/>
</dbReference>